<keyword evidence="10 11" id="KW-0472">Membrane</keyword>
<dbReference type="Pfam" id="PF02669">
    <property type="entry name" value="KdpC"/>
    <property type="match status" value="1"/>
</dbReference>
<keyword evidence="5 11" id="KW-0547">Nucleotide-binding</keyword>
<evidence type="ECO:0000256" key="6">
    <source>
        <dbReference type="ARBA" id="ARBA00022840"/>
    </source>
</evidence>
<evidence type="ECO:0000256" key="10">
    <source>
        <dbReference type="ARBA" id="ARBA00023136"/>
    </source>
</evidence>
<evidence type="ECO:0000256" key="7">
    <source>
        <dbReference type="ARBA" id="ARBA00022958"/>
    </source>
</evidence>
<evidence type="ECO:0000256" key="5">
    <source>
        <dbReference type="ARBA" id="ARBA00022741"/>
    </source>
</evidence>
<sequence>MTHTYAGTTARLLGAGLRALLVLTLVCGVLYPPAVTGAAQALFPGRADGSEVTADGRTVGSELIGQRYDLPAPQGGEAPAPDLRWFQPRPSAGLATNSVNTRYDLLVSGASNLSGDNEELIGRVKAAKAAVVADNSVPGHRVRPQDVPPDAVTSSGSGLDPHISPAYAELQVRRVAARNHLDADRVAELVAHHTEGRALGFVGEPRVNVLRLNIALRGLTDAR</sequence>
<evidence type="ECO:0000256" key="2">
    <source>
        <dbReference type="ARBA" id="ARBA00022475"/>
    </source>
</evidence>
<protein>
    <recommendedName>
        <fullName evidence="11">Potassium-transporting ATPase KdpC subunit</fullName>
    </recommendedName>
    <alternativeName>
        <fullName evidence="11">ATP phosphohydrolase [potassium-transporting] C chain</fullName>
    </alternativeName>
    <alternativeName>
        <fullName evidence="11">Potassium-binding and translocating subunit C</fullName>
    </alternativeName>
    <alternativeName>
        <fullName evidence="11">Potassium-translocating ATPase C chain</fullName>
    </alternativeName>
</protein>
<comment type="subcellular location">
    <subcellularLocation>
        <location evidence="11">Cell membrane</location>
        <topology evidence="11">Single-pass membrane protein</topology>
    </subcellularLocation>
</comment>
<evidence type="ECO:0000313" key="14">
    <source>
        <dbReference type="Proteomes" id="UP001356428"/>
    </source>
</evidence>
<dbReference type="PIRSF" id="PIRSF001296">
    <property type="entry name" value="K_ATPase_KdpC"/>
    <property type="match status" value="1"/>
</dbReference>
<name>A0ABZ1F3E3_9ACTN</name>
<keyword evidence="9 11" id="KW-0406">Ion transport</keyword>
<evidence type="ECO:0000256" key="3">
    <source>
        <dbReference type="ARBA" id="ARBA00022538"/>
    </source>
</evidence>
<evidence type="ECO:0000313" key="13">
    <source>
        <dbReference type="EMBL" id="WSB10897.1"/>
    </source>
</evidence>
<proteinExistence type="inferred from homology"/>
<dbReference type="EMBL" id="CP109083">
    <property type="protein sequence ID" value="WSB10897.1"/>
    <property type="molecule type" value="Genomic_DNA"/>
</dbReference>
<keyword evidence="8 11" id="KW-1133">Transmembrane helix</keyword>
<dbReference type="NCBIfam" id="NF010599">
    <property type="entry name" value="PRK13994.1"/>
    <property type="match status" value="1"/>
</dbReference>
<comment type="function">
    <text evidence="11">Part of the high-affinity ATP-driven potassium transport (or Kdp) system, which catalyzes the hydrolysis of ATP coupled with the electrogenic transport of potassium into the cytoplasm. This subunit acts as a catalytic chaperone that increases the ATP-binding affinity of the ATP-hydrolyzing subunit KdpB by the formation of a transient KdpB/KdpC/ATP ternary complex.</text>
</comment>
<keyword evidence="1 11" id="KW-0813">Transport</keyword>
<keyword evidence="6 11" id="KW-0067">ATP-binding</keyword>
<keyword evidence="7 11" id="KW-0630">Potassium</keyword>
<evidence type="ECO:0000256" key="8">
    <source>
        <dbReference type="ARBA" id="ARBA00022989"/>
    </source>
</evidence>
<feature type="region of interest" description="Disordered" evidence="12">
    <location>
        <begin position="138"/>
        <end position="160"/>
    </location>
</feature>
<accession>A0ABZ1F3E3</accession>
<evidence type="ECO:0000256" key="11">
    <source>
        <dbReference type="HAMAP-Rule" id="MF_00276"/>
    </source>
</evidence>
<dbReference type="RefSeq" id="WP_326703091.1">
    <property type="nucleotide sequence ID" value="NZ_CP109083.1"/>
</dbReference>
<reference evidence="13 14" key="1">
    <citation type="submission" date="2022-10" db="EMBL/GenBank/DDBJ databases">
        <title>The complete genomes of actinobacterial strains from the NBC collection.</title>
        <authorList>
            <person name="Joergensen T.S."/>
            <person name="Alvarez Arevalo M."/>
            <person name="Sterndorff E.B."/>
            <person name="Faurdal D."/>
            <person name="Vuksanovic O."/>
            <person name="Mourched A.-S."/>
            <person name="Charusanti P."/>
            <person name="Shaw S."/>
            <person name="Blin K."/>
            <person name="Weber T."/>
        </authorList>
    </citation>
    <scope>NUCLEOTIDE SEQUENCE [LARGE SCALE GENOMIC DNA]</scope>
    <source>
        <strain evidence="13 14">NBC 01792</strain>
    </source>
</reference>
<keyword evidence="4 11" id="KW-0812">Transmembrane</keyword>
<comment type="similarity">
    <text evidence="11">Belongs to the KdpC family.</text>
</comment>
<dbReference type="InterPro" id="IPR003820">
    <property type="entry name" value="KdpC"/>
</dbReference>
<evidence type="ECO:0000256" key="1">
    <source>
        <dbReference type="ARBA" id="ARBA00022448"/>
    </source>
</evidence>
<dbReference type="Proteomes" id="UP001356428">
    <property type="component" value="Chromosome"/>
</dbReference>
<keyword evidence="3 11" id="KW-0633">Potassium transport</keyword>
<feature type="transmembrane region" description="Helical" evidence="11">
    <location>
        <begin position="12"/>
        <end position="31"/>
    </location>
</feature>
<organism evidence="13 14">
    <name type="scientific">Streptomyces cyaneofuscatus</name>
    <dbReference type="NCBI Taxonomy" id="66883"/>
    <lineage>
        <taxon>Bacteria</taxon>
        <taxon>Bacillati</taxon>
        <taxon>Actinomycetota</taxon>
        <taxon>Actinomycetes</taxon>
        <taxon>Kitasatosporales</taxon>
        <taxon>Streptomycetaceae</taxon>
        <taxon>Streptomyces</taxon>
    </lineage>
</organism>
<evidence type="ECO:0000256" key="12">
    <source>
        <dbReference type="SAM" id="MobiDB-lite"/>
    </source>
</evidence>
<keyword evidence="14" id="KW-1185">Reference proteome</keyword>
<dbReference type="PANTHER" id="PTHR30042:SF2">
    <property type="entry name" value="POTASSIUM-TRANSPORTING ATPASE KDPC SUBUNIT"/>
    <property type="match status" value="1"/>
</dbReference>
<dbReference type="HAMAP" id="MF_00276">
    <property type="entry name" value="KdpC"/>
    <property type="match status" value="1"/>
</dbReference>
<evidence type="ECO:0000256" key="9">
    <source>
        <dbReference type="ARBA" id="ARBA00023065"/>
    </source>
</evidence>
<keyword evidence="2 11" id="KW-1003">Cell membrane</keyword>
<comment type="subunit">
    <text evidence="11">The system is composed of three essential subunits: KdpA, KdpB and KdpC.</text>
</comment>
<gene>
    <name evidence="11" type="primary">kdpC</name>
    <name evidence="13" type="ORF">OG849_28445</name>
</gene>
<evidence type="ECO:0000256" key="4">
    <source>
        <dbReference type="ARBA" id="ARBA00022692"/>
    </source>
</evidence>
<dbReference type="PANTHER" id="PTHR30042">
    <property type="entry name" value="POTASSIUM-TRANSPORTING ATPASE C CHAIN"/>
    <property type="match status" value="1"/>
</dbReference>